<feature type="region of interest" description="Disordered" evidence="1">
    <location>
        <begin position="241"/>
        <end position="305"/>
    </location>
</feature>
<feature type="domain" description="SMODS and SLOG-associating 2TM effector" evidence="3">
    <location>
        <begin position="62"/>
        <end position="193"/>
    </location>
</feature>
<sequence>MPVPMMYDYTEETPLLVNGDETARRNPKDIHLQFCALAGVPPSNMPKPTSTSPAARRSLYGRAVHKRNVQDRTYMFTAALTNTLLLSQVVLGAALTGLGASASSHILITVFGALNTIIAGLVAYLKSRGQPMRARMYRDDLERVVDEMENSEVMWLGIQARAHGYDEIAIDGEVSVRSEVARLTRLYDKVVRNNTMNDPDMYTNATTDAANATLRARPALEAPVANAPAAGAVDGTAPIGVVVPPTATPDDPDAAPASRPPKSKTPPPPPPPAKDQVKEDTEGGAESTVGESGEGFLANGDAVKE</sequence>
<proteinExistence type="predicted"/>
<keyword evidence="2" id="KW-1133">Transmembrane helix</keyword>
<dbReference type="InterPro" id="IPR041622">
    <property type="entry name" value="SLATT_fungi"/>
</dbReference>
<evidence type="ECO:0000256" key="2">
    <source>
        <dbReference type="SAM" id="Phobius"/>
    </source>
</evidence>
<evidence type="ECO:0000313" key="5">
    <source>
        <dbReference type="Proteomes" id="UP000756921"/>
    </source>
</evidence>
<gene>
    <name evidence="4" type="ORF">PMIN01_03912</name>
</gene>
<reference evidence="4" key="1">
    <citation type="journal article" date="2020" name="Mol. Plant Microbe Interact.">
        <title>Genome Sequence of the Biocontrol Agent Coniothyrium minitans strain Conio (IMI 134523).</title>
        <authorList>
            <person name="Patel D."/>
            <person name="Shittu T.A."/>
            <person name="Baroncelli R."/>
            <person name="Muthumeenakshi S."/>
            <person name="Osborne T.H."/>
            <person name="Janganan T.K."/>
            <person name="Sreenivasaprasad S."/>
        </authorList>
    </citation>
    <scope>NUCLEOTIDE SEQUENCE</scope>
    <source>
        <strain evidence="4">Conio</strain>
    </source>
</reference>
<feature type="compositionally biased region" description="Low complexity" evidence="1">
    <location>
        <begin position="241"/>
        <end position="257"/>
    </location>
</feature>
<dbReference type="Pfam" id="PF18142">
    <property type="entry name" value="SLATT_fungal"/>
    <property type="match status" value="1"/>
</dbReference>
<keyword evidence="5" id="KW-1185">Reference proteome</keyword>
<dbReference type="PANTHER" id="PTHR38793:SF3">
    <property type="entry name" value="SMODS AND SLOG-ASSOCIATING 2TM EFFECTOR DOMAIN-CONTAINING PROTEIN"/>
    <property type="match status" value="1"/>
</dbReference>
<organism evidence="4 5">
    <name type="scientific">Paraphaeosphaeria minitans</name>
    <dbReference type="NCBI Taxonomy" id="565426"/>
    <lineage>
        <taxon>Eukaryota</taxon>
        <taxon>Fungi</taxon>
        <taxon>Dikarya</taxon>
        <taxon>Ascomycota</taxon>
        <taxon>Pezizomycotina</taxon>
        <taxon>Dothideomycetes</taxon>
        <taxon>Pleosporomycetidae</taxon>
        <taxon>Pleosporales</taxon>
        <taxon>Massarineae</taxon>
        <taxon>Didymosphaeriaceae</taxon>
        <taxon>Paraphaeosphaeria</taxon>
    </lineage>
</organism>
<evidence type="ECO:0000313" key="4">
    <source>
        <dbReference type="EMBL" id="KAF9738629.1"/>
    </source>
</evidence>
<dbReference type="OrthoDB" id="4472872at2759"/>
<dbReference type="PANTHER" id="PTHR38793">
    <property type="entry name" value="SLATT_FUNGAL DOMAIN-CONTAINING PROTEIN-RELATED"/>
    <property type="match status" value="1"/>
</dbReference>
<feature type="transmembrane region" description="Helical" evidence="2">
    <location>
        <begin position="106"/>
        <end position="125"/>
    </location>
</feature>
<dbReference type="EMBL" id="WJXW01000003">
    <property type="protein sequence ID" value="KAF9738629.1"/>
    <property type="molecule type" value="Genomic_DNA"/>
</dbReference>
<dbReference type="NCBIfam" id="NF033635">
    <property type="entry name" value="SLATT_fungal"/>
    <property type="match status" value="1"/>
</dbReference>
<accession>A0A9P6GNE8</accession>
<keyword evidence="2" id="KW-0472">Membrane</keyword>
<keyword evidence="2" id="KW-0812">Transmembrane</keyword>
<protein>
    <submittedName>
        <fullName evidence="4">C6 transcription factor</fullName>
    </submittedName>
</protein>
<evidence type="ECO:0000259" key="3">
    <source>
        <dbReference type="Pfam" id="PF18142"/>
    </source>
</evidence>
<comment type="caution">
    <text evidence="4">The sequence shown here is derived from an EMBL/GenBank/DDBJ whole genome shotgun (WGS) entry which is preliminary data.</text>
</comment>
<feature type="compositionally biased region" description="Pro residues" evidence="1">
    <location>
        <begin position="263"/>
        <end position="273"/>
    </location>
</feature>
<evidence type="ECO:0000256" key="1">
    <source>
        <dbReference type="SAM" id="MobiDB-lite"/>
    </source>
</evidence>
<dbReference type="Proteomes" id="UP000756921">
    <property type="component" value="Unassembled WGS sequence"/>
</dbReference>
<feature type="transmembrane region" description="Helical" evidence="2">
    <location>
        <begin position="74"/>
        <end position="100"/>
    </location>
</feature>
<dbReference type="AlphaFoldDB" id="A0A9P6GNE8"/>
<name>A0A9P6GNE8_9PLEO</name>